<feature type="non-terminal residue" evidence="1">
    <location>
        <position position="319"/>
    </location>
</feature>
<keyword evidence="2" id="KW-1185">Reference proteome</keyword>
<evidence type="ECO:0000313" key="2">
    <source>
        <dbReference type="Proteomes" id="UP000793456"/>
    </source>
</evidence>
<organism evidence="1 2">
    <name type="scientific">Larimichthys crocea</name>
    <name type="common">Large yellow croaker</name>
    <name type="synonym">Pseudosciaena crocea</name>
    <dbReference type="NCBI Taxonomy" id="215358"/>
    <lineage>
        <taxon>Eukaryota</taxon>
        <taxon>Metazoa</taxon>
        <taxon>Chordata</taxon>
        <taxon>Craniata</taxon>
        <taxon>Vertebrata</taxon>
        <taxon>Euteleostomi</taxon>
        <taxon>Actinopterygii</taxon>
        <taxon>Neopterygii</taxon>
        <taxon>Teleostei</taxon>
        <taxon>Neoteleostei</taxon>
        <taxon>Acanthomorphata</taxon>
        <taxon>Eupercaria</taxon>
        <taxon>Sciaenidae</taxon>
        <taxon>Larimichthys</taxon>
    </lineage>
</organism>
<gene>
    <name evidence="1" type="ORF">E3U43_021839</name>
</gene>
<comment type="caution">
    <text evidence="1">The sequence shown here is derived from an EMBL/GenBank/DDBJ whole genome shotgun (WGS) entry which is preliminary data.</text>
</comment>
<protein>
    <submittedName>
        <fullName evidence="1">Uncharacterized protein</fullName>
    </submittedName>
</protein>
<evidence type="ECO:0000313" key="1">
    <source>
        <dbReference type="EMBL" id="TMS15377.1"/>
    </source>
</evidence>
<dbReference type="Proteomes" id="UP000793456">
    <property type="component" value="Chromosome IX"/>
</dbReference>
<dbReference type="EMBL" id="CM011682">
    <property type="protein sequence ID" value="TMS15377.1"/>
    <property type="molecule type" value="Genomic_DNA"/>
</dbReference>
<sequence>MLDGSLYDLLQERSLNPLSVKEVRPIAQQLLVTLDALKGLGVLHTDIKPDNIMLVNKQDQPFRIKLIDFGEAISVADVQPGLVIQPIGYRAPEVALGLPFTEAVDVWGVGCVLAYLYLADDLFPFVCVYQMMKRIVEVLGQPEDHLLCAGKYTEYFFCQEEAADGPAWRLMTPDEFAEANDLILQEENSDADLPSSLDDLVNVYPRENADEFEDRTAFIDLLKQLLHLVGDQRISPHQALQHSFIAMSHLTEHPCSSDYLITSQTLMSFCPMEDRINTTAATTGSSSDEDPAARSEGELSNAIYDIEPSDCSSDEGIAD</sequence>
<proteinExistence type="predicted"/>
<name>A0ACD3R7Q1_LARCR</name>
<accession>A0ACD3R7Q1</accession>
<reference evidence="1" key="1">
    <citation type="submission" date="2018-11" db="EMBL/GenBank/DDBJ databases">
        <title>The sequence and de novo assembly of Larimichthys crocea genome using PacBio and Hi-C technologies.</title>
        <authorList>
            <person name="Xu P."/>
            <person name="Chen B."/>
            <person name="Zhou Z."/>
            <person name="Ke Q."/>
            <person name="Wu Y."/>
            <person name="Bai H."/>
            <person name="Pu F."/>
        </authorList>
    </citation>
    <scope>NUCLEOTIDE SEQUENCE</scope>
    <source>
        <tissue evidence="1">Muscle</tissue>
    </source>
</reference>